<proteinExistence type="predicted"/>
<evidence type="ECO:0000313" key="2">
    <source>
        <dbReference type="Proteomes" id="UP001597304"/>
    </source>
</evidence>
<evidence type="ECO:0000313" key="1">
    <source>
        <dbReference type="EMBL" id="MFD1709183.1"/>
    </source>
</evidence>
<dbReference type="SUPFAM" id="SSF52151">
    <property type="entry name" value="FabD/lysophospholipase-like"/>
    <property type="match status" value="1"/>
</dbReference>
<dbReference type="Proteomes" id="UP001597304">
    <property type="component" value="Unassembled WGS sequence"/>
</dbReference>
<name>A0ABW4KSC8_9BURK</name>
<gene>
    <name evidence="1" type="ORF">ACFSF0_01050</name>
</gene>
<organism evidence="1 2">
    <name type="scientific">Ottowia flava</name>
    <dbReference type="NCBI Taxonomy" id="2675430"/>
    <lineage>
        <taxon>Bacteria</taxon>
        <taxon>Pseudomonadati</taxon>
        <taxon>Pseudomonadota</taxon>
        <taxon>Betaproteobacteria</taxon>
        <taxon>Burkholderiales</taxon>
        <taxon>Comamonadaceae</taxon>
        <taxon>Ottowia</taxon>
    </lineage>
</organism>
<dbReference type="EMBL" id="JBHUEJ010000003">
    <property type="protein sequence ID" value="MFD1709183.1"/>
    <property type="molecule type" value="Genomic_DNA"/>
</dbReference>
<accession>A0ABW4KSC8</accession>
<keyword evidence="2" id="KW-1185">Reference proteome</keyword>
<reference evidence="2" key="1">
    <citation type="journal article" date="2019" name="Int. J. Syst. Evol. Microbiol.">
        <title>The Global Catalogue of Microorganisms (GCM) 10K type strain sequencing project: providing services to taxonomists for standard genome sequencing and annotation.</title>
        <authorList>
            <consortium name="The Broad Institute Genomics Platform"/>
            <consortium name="The Broad Institute Genome Sequencing Center for Infectious Disease"/>
            <person name="Wu L."/>
            <person name="Ma J."/>
        </authorList>
    </citation>
    <scope>NUCLEOTIDE SEQUENCE [LARGE SCALE GENOMIC DNA]</scope>
    <source>
        <strain evidence="2">LMG 29247</strain>
    </source>
</reference>
<dbReference type="RefSeq" id="WP_147913053.1">
    <property type="nucleotide sequence ID" value="NZ_JBHUEJ010000003.1"/>
</dbReference>
<protein>
    <submittedName>
        <fullName evidence="1">Phospholipase</fullName>
    </submittedName>
</protein>
<dbReference type="InterPro" id="IPR016035">
    <property type="entry name" value="Acyl_Trfase/lysoPLipase"/>
</dbReference>
<comment type="caution">
    <text evidence="1">The sequence shown here is derived from an EMBL/GenBank/DDBJ whole genome shotgun (WGS) entry which is preliminary data.</text>
</comment>
<sequence length="387" mass="41639">MHALQLYAGPAARRHIARHGLSAGDVATIPAAAGGPKGLILGPLDRFIFGHWLPQSAQPVDLVGASIGAWRMASACMPQAVAAFQALETGYIHGDMKAPPGRRLPLPEQVSATFAQNLRTMFDGHVADVLAHPRYRLHVVASRGRHVLGREGRWRTPVGYLGAALSNVASRRALGAWIERVVFSGPAAGQGTAPAPLPFGTGDLRTQHVLLDAANFFPALQASGSIPFVLRAVHDIPGAPHGAYWDGGITDYHLHLQYHAIKTEAARAGGSSADVRLGLKPATEAAHGGIVLYPHFQQAVVPGWLDKGLKWRHASSARLDAMLVLAPRPEWVRQLPGGKLPDRTDLQRLDHAERMRVWKAAVQAAQQLADEFEAWLARPDVAQVQPL</sequence>